<sequence>MPTDGSTLLERPVLDKALGALSDARRRGLVVVGAPGVGTSTLAHQVLERAAGVALTLRASAASRDVPYAALLPLLHEEPEALQGPAHALGAVARRLHALGAGQAVVLAVHAAQHLDSASSLLLLALTAEDACRLVLLTDEVEHLPPDLRAAALDGVLGVVRVRPLGRAALGRLVEARWGQVLPARSLQTLHRVTRGHLRSVAAVLDMADDAAPGADPAVRLETALDSLVWGARPLPALLSAVPTAVASLSLTERSLLDALALSGGLAVGTLRRAVDQDALDVLLRSGLVRLVEQDDTVVAPMDEVVAAAVRAQAGPTRRSRLLEACYPDGPPAPGTACGAGWTRWAAACRVPVPVRLAASAVVAAVEAGNLVAARATLAAAAPHESPEVLSLLRAVVLAREEGWTAAALEALVQLPALDLADADLCHLVAWSLQQTLDVVPEGGGQSWAEHLFESLTTGDRLRTGATPHGLRACRELHQGRALGAVALLREELVRPADGTADPALVARWRRLLAARLDVAAALSGGATGMTEPDPHHDAGDQYLVPLLLRFLTGEAVAAATVEDGVPQPAPAPWPLLGDLRPATATYHHDLVVGLGLLVRGDVEAARRWLRPVAAAQRPSELLASRLASVALVAADALEGTRPPVAEAEPVMARAPWVVRRCWTLLHLWARGAAGDTGATELLLDEGTADLAAGRHLTALRFLLAALVLGREGAAAPLLGAARQVRGPVAAGALPLATAVRDGDGDALARIALMAEDEGHRILALGVARLAHVHHAVPADVEHARRMRSIRARSVRVPGVGEPARVRGLTPREGEIAALVARGLPNAEVARLLQLSVRTVEGHVSNVFAKLAVSTRGELADVLRTMGTVAEGGTQVALRSIG</sequence>
<keyword evidence="3" id="KW-1185">Reference proteome</keyword>
<dbReference type="Proteomes" id="UP000199012">
    <property type="component" value="Unassembled WGS sequence"/>
</dbReference>
<dbReference type="CDD" id="cd06170">
    <property type="entry name" value="LuxR_C_like"/>
    <property type="match status" value="1"/>
</dbReference>
<protein>
    <submittedName>
        <fullName evidence="2">Regulatory protein, luxR family</fullName>
    </submittedName>
</protein>
<dbReference type="RefSeq" id="WP_090031428.1">
    <property type="nucleotide sequence ID" value="NZ_BONM01000015.1"/>
</dbReference>
<dbReference type="GO" id="GO:0006355">
    <property type="term" value="P:regulation of DNA-templated transcription"/>
    <property type="evidence" value="ECO:0007669"/>
    <property type="project" value="InterPro"/>
</dbReference>
<organism evidence="2 3">
    <name type="scientific">Cellulomonas marina</name>
    <dbReference type="NCBI Taxonomy" id="988821"/>
    <lineage>
        <taxon>Bacteria</taxon>
        <taxon>Bacillati</taxon>
        <taxon>Actinomycetota</taxon>
        <taxon>Actinomycetes</taxon>
        <taxon>Micrococcales</taxon>
        <taxon>Cellulomonadaceae</taxon>
        <taxon>Cellulomonas</taxon>
    </lineage>
</organism>
<dbReference type="InterPro" id="IPR027417">
    <property type="entry name" value="P-loop_NTPase"/>
</dbReference>
<dbReference type="InterPro" id="IPR036388">
    <property type="entry name" value="WH-like_DNA-bd_sf"/>
</dbReference>
<dbReference type="Gene3D" id="1.10.10.10">
    <property type="entry name" value="Winged helix-like DNA-binding domain superfamily/Winged helix DNA-binding domain"/>
    <property type="match status" value="1"/>
</dbReference>
<evidence type="ECO:0000313" key="2">
    <source>
        <dbReference type="EMBL" id="SFA94835.1"/>
    </source>
</evidence>
<dbReference type="SUPFAM" id="SSF52540">
    <property type="entry name" value="P-loop containing nucleoside triphosphate hydrolases"/>
    <property type="match status" value="1"/>
</dbReference>
<dbReference type="EMBL" id="FOKA01000004">
    <property type="protein sequence ID" value="SFA94835.1"/>
    <property type="molecule type" value="Genomic_DNA"/>
</dbReference>
<accession>A0A1I0X1G3</accession>
<dbReference type="PROSITE" id="PS00622">
    <property type="entry name" value="HTH_LUXR_1"/>
    <property type="match status" value="1"/>
</dbReference>
<gene>
    <name evidence="2" type="ORF">SAMN05421867_10456</name>
</gene>
<dbReference type="SUPFAM" id="SSF46894">
    <property type="entry name" value="C-terminal effector domain of the bipartite response regulators"/>
    <property type="match status" value="1"/>
</dbReference>
<dbReference type="InterPro" id="IPR000792">
    <property type="entry name" value="Tscrpt_reg_LuxR_C"/>
</dbReference>
<proteinExistence type="predicted"/>
<dbReference type="Pfam" id="PF00196">
    <property type="entry name" value="GerE"/>
    <property type="match status" value="1"/>
</dbReference>
<dbReference type="OrthoDB" id="3751684at2"/>
<dbReference type="PRINTS" id="PR00038">
    <property type="entry name" value="HTHLUXR"/>
</dbReference>
<dbReference type="GO" id="GO:0003677">
    <property type="term" value="F:DNA binding"/>
    <property type="evidence" value="ECO:0007669"/>
    <property type="project" value="InterPro"/>
</dbReference>
<dbReference type="AlphaFoldDB" id="A0A1I0X1G3"/>
<evidence type="ECO:0000259" key="1">
    <source>
        <dbReference type="PROSITE" id="PS50043"/>
    </source>
</evidence>
<dbReference type="STRING" id="988821.SAMN05421867_10456"/>
<reference evidence="2 3" key="1">
    <citation type="submission" date="2016-10" db="EMBL/GenBank/DDBJ databases">
        <authorList>
            <person name="de Groot N.N."/>
        </authorList>
    </citation>
    <scope>NUCLEOTIDE SEQUENCE [LARGE SCALE GENOMIC DNA]</scope>
    <source>
        <strain evidence="2 3">CGMCC 4.6945</strain>
    </source>
</reference>
<feature type="domain" description="HTH luxR-type" evidence="1">
    <location>
        <begin position="802"/>
        <end position="867"/>
    </location>
</feature>
<dbReference type="InterPro" id="IPR016032">
    <property type="entry name" value="Sig_transdc_resp-reg_C-effctor"/>
</dbReference>
<dbReference type="SMART" id="SM00421">
    <property type="entry name" value="HTH_LUXR"/>
    <property type="match status" value="1"/>
</dbReference>
<evidence type="ECO:0000313" key="3">
    <source>
        <dbReference type="Proteomes" id="UP000199012"/>
    </source>
</evidence>
<name>A0A1I0X1G3_9CELL</name>
<dbReference type="PROSITE" id="PS50043">
    <property type="entry name" value="HTH_LUXR_2"/>
    <property type="match status" value="1"/>
</dbReference>